<evidence type="ECO:0000256" key="1">
    <source>
        <dbReference type="ARBA" id="ARBA00004123"/>
    </source>
</evidence>
<protein>
    <recommendedName>
        <fullName evidence="7">MADS-box domain-containing protein</fullName>
    </recommendedName>
</protein>
<dbReference type="SUPFAM" id="SSF55455">
    <property type="entry name" value="SRF-like"/>
    <property type="match status" value="1"/>
</dbReference>
<dbReference type="GO" id="GO:0005634">
    <property type="term" value="C:nucleus"/>
    <property type="evidence" value="ECO:0007669"/>
    <property type="project" value="UniProtKB-SubCell"/>
</dbReference>
<dbReference type="GO" id="GO:0000981">
    <property type="term" value="F:DNA-binding transcription factor activity, RNA polymerase II-specific"/>
    <property type="evidence" value="ECO:0007669"/>
    <property type="project" value="TreeGrafter"/>
</dbReference>
<dbReference type="InParanoid" id="A0A165UL00"/>
<feature type="region of interest" description="Disordered" evidence="6">
    <location>
        <begin position="226"/>
        <end position="325"/>
    </location>
</feature>
<dbReference type="PROSITE" id="PS50066">
    <property type="entry name" value="MADS_BOX_2"/>
    <property type="match status" value="1"/>
</dbReference>
<dbReference type="GO" id="GO:0046983">
    <property type="term" value="F:protein dimerization activity"/>
    <property type="evidence" value="ECO:0007669"/>
    <property type="project" value="InterPro"/>
</dbReference>
<dbReference type="InterPro" id="IPR002100">
    <property type="entry name" value="TF_MADSbox"/>
</dbReference>
<dbReference type="InterPro" id="IPR036879">
    <property type="entry name" value="TF_MADSbox_sf"/>
</dbReference>
<dbReference type="Gene3D" id="3.40.1810.10">
    <property type="entry name" value="Transcription factor, MADS-box"/>
    <property type="match status" value="1"/>
</dbReference>
<feature type="region of interest" description="Disordered" evidence="6">
    <location>
        <begin position="371"/>
        <end position="502"/>
    </location>
</feature>
<evidence type="ECO:0000256" key="6">
    <source>
        <dbReference type="SAM" id="MobiDB-lite"/>
    </source>
</evidence>
<keyword evidence="2" id="KW-0805">Transcription regulation</keyword>
<feature type="compositionally biased region" description="Low complexity" evidence="6">
    <location>
        <begin position="308"/>
        <end position="324"/>
    </location>
</feature>
<feature type="compositionally biased region" description="Basic and acidic residues" evidence="6">
    <location>
        <begin position="108"/>
        <end position="126"/>
    </location>
</feature>
<dbReference type="OrthoDB" id="1898716at2759"/>
<evidence type="ECO:0000313" key="8">
    <source>
        <dbReference type="EMBL" id="KZT28327.1"/>
    </source>
</evidence>
<feature type="compositionally biased region" description="Pro residues" evidence="6">
    <location>
        <begin position="377"/>
        <end position="387"/>
    </location>
</feature>
<organism evidence="8 9">
    <name type="scientific">Neolentinus lepideus HHB14362 ss-1</name>
    <dbReference type="NCBI Taxonomy" id="1314782"/>
    <lineage>
        <taxon>Eukaryota</taxon>
        <taxon>Fungi</taxon>
        <taxon>Dikarya</taxon>
        <taxon>Basidiomycota</taxon>
        <taxon>Agaricomycotina</taxon>
        <taxon>Agaricomycetes</taxon>
        <taxon>Gloeophyllales</taxon>
        <taxon>Gloeophyllaceae</taxon>
        <taxon>Neolentinus</taxon>
    </lineage>
</organism>
<feature type="compositionally biased region" description="Low complexity" evidence="6">
    <location>
        <begin position="389"/>
        <end position="409"/>
    </location>
</feature>
<evidence type="ECO:0000256" key="4">
    <source>
        <dbReference type="ARBA" id="ARBA00023163"/>
    </source>
</evidence>
<proteinExistence type="predicted"/>
<evidence type="ECO:0000313" key="9">
    <source>
        <dbReference type="Proteomes" id="UP000076761"/>
    </source>
</evidence>
<dbReference type="Pfam" id="PF00319">
    <property type="entry name" value="SRF-TF"/>
    <property type="match status" value="1"/>
</dbReference>
<dbReference type="Proteomes" id="UP000076761">
    <property type="component" value="Unassembled WGS sequence"/>
</dbReference>
<gene>
    <name evidence="8" type="ORF">NEOLEDRAFT_1239677</name>
</gene>
<dbReference type="STRING" id="1314782.A0A165UL00"/>
<evidence type="ECO:0000256" key="5">
    <source>
        <dbReference type="ARBA" id="ARBA00023242"/>
    </source>
</evidence>
<feature type="compositionally biased region" description="Polar residues" evidence="6">
    <location>
        <begin position="226"/>
        <end position="235"/>
    </location>
</feature>
<name>A0A165UL00_9AGAM</name>
<feature type="domain" description="MADS-box" evidence="7">
    <location>
        <begin position="1"/>
        <end position="51"/>
    </location>
</feature>
<dbReference type="GO" id="GO:0000978">
    <property type="term" value="F:RNA polymerase II cis-regulatory region sequence-specific DNA binding"/>
    <property type="evidence" value="ECO:0007669"/>
    <property type="project" value="TreeGrafter"/>
</dbReference>
<dbReference type="GO" id="GO:0045944">
    <property type="term" value="P:positive regulation of transcription by RNA polymerase II"/>
    <property type="evidence" value="ECO:0007669"/>
    <property type="project" value="TreeGrafter"/>
</dbReference>
<dbReference type="PRINTS" id="PR00404">
    <property type="entry name" value="MADSDOMAIN"/>
</dbReference>
<keyword evidence="9" id="KW-1185">Reference proteome</keyword>
<dbReference type="AlphaFoldDB" id="A0A165UL00"/>
<reference evidence="8 9" key="1">
    <citation type="journal article" date="2016" name="Mol. Biol. Evol.">
        <title>Comparative Genomics of Early-Diverging Mushroom-Forming Fungi Provides Insights into the Origins of Lignocellulose Decay Capabilities.</title>
        <authorList>
            <person name="Nagy L.G."/>
            <person name="Riley R."/>
            <person name="Tritt A."/>
            <person name="Adam C."/>
            <person name="Daum C."/>
            <person name="Floudas D."/>
            <person name="Sun H."/>
            <person name="Yadav J.S."/>
            <person name="Pangilinan J."/>
            <person name="Larsson K.H."/>
            <person name="Matsuura K."/>
            <person name="Barry K."/>
            <person name="Labutti K."/>
            <person name="Kuo R."/>
            <person name="Ohm R.A."/>
            <person name="Bhattacharya S.S."/>
            <person name="Shirouzu T."/>
            <person name="Yoshinaga Y."/>
            <person name="Martin F.M."/>
            <person name="Grigoriev I.V."/>
            <person name="Hibbett D.S."/>
        </authorList>
    </citation>
    <scope>NUCLEOTIDE SEQUENCE [LARGE SCALE GENOMIC DNA]</scope>
    <source>
        <strain evidence="8 9">HHB14362 ss-1</strain>
    </source>
</reference>
<evidence type="ECO:0000256" key="2">
    <source>
        <dbReference type="ARBA" id="ARBA00023015"/>
    </source>
</evidence>
<dbReference type="PANTHER" id="PTHR11945:SF534">
    <property type="entry name" value="MYOCYTE-SPECIFIC ENHANCER FACTOR 2"/>
    <property type="match status" value="1"/>
</dbReference>
<feature type="compositionally biased region" description="Polar residues" evidence="6">
    <location>
        <begin position="419"/>
        <end position="430"/>
    </location>
</feature>
<feature type="region of interest" description="Disordered" evidence="6">
    <location>
        <begin position="77"/>
        <end position="208"/>
    </location>
</feature>
<dbReference type="PANTHER" id="PTHR11945">
    <property type="entry name" value="MADS BOX PROTEIN"/>
    <property type="match status" value="1"/>
</dbReference>
<keyword evidence="5" id="KW-0539">Nucleus</keyword>
<sequence length="502" mass="54525">MGRRKIEIQPITHERNRAVTFLKRKNGLFKKAYELGVLCSVDVAVIIFEERQGHHVKCYEYCSRDIRDILDRHNHFDGERDTRTPADFGNNKIEDAGGDDDEDDEDDMGRGGKRKDGVRSKPDLKKGGGQLRPNDLSMNVDSDYRPTMTIPSAPLQNLPMASSLTNTSSLPISGERHNHQPSNKRPKIAPTPGQLTPPGALSAHTPTFPYDHDSSYRLSYPVPQSNLHSHSTGFSNPGIFPGTPPPNSNLFDFPRPQRNPSYPDAYGGQQRLSHGHDASLGFLGPGPGGHRNSTSQGQNFGGFDWPVHQQQHQQSQPPQSAHHSPIADNITRHLATYRLLRMTDEPLYAPFSAQPNHNPHDTSWLEMFASASSQAPPQAPHPEPTPLHLPSAYPASSASSSDSRRPSLSWERQQHDPPASTTSNTNQAGTASAPNSAVVSPALSHKRARVDSTASDVRPGSVGSVGVKDGEGDVDRASVNGAAEGMVKKEGEGAEGQSIPAD</sequence>
<keyword evidence="3" id="KW-0238">DNA-binding</keyword>
<evidence type="ECO:0000259" key="7">
    <source>
        <dbReference type="PROSITE" id="PS50066"/>
    </source>
</evidence>
<feature type="compositionally biased region" description="Low complexity" evidence="6">
    <location>
        <begin position="431"/>
        <end position="443"/>
    </location>
</feature>
<feature type="compositionally biased region" description="Polar residues" evidence="6">
    <location>
        <begin position="159"/>
        <end position="171"/>
    </location>
</feature>
<feature type="compositionally biased region" description="Acidic residues" evidence="6">
    <location>
        <begin position="96"/>
        <end position="107"/>
    </location>
</feature>
<dbReference type="SMART" id="SM00432">
    <property type="entry name" value="MADS"/>
    <property type="match status" value="1"/>
</dbReference>
<evidence type="ECO:0000256" key="3">
    <source>
        <dbReference type="ARBA" id="ARBA00023125"/>
    </source>
</evidence>
<comment type="subcellular location">
    <subcellularLocation>
        <location evidence="1">Nucleus</location>
    </subcellularLocation>
</comment>
<dbReference type="EMBL" id="KV425558">
    <property type="protein sequence ID" value="KZT28327.1"/>
    <property type="molecule type" value="Genomic_DNA"/>
</dbReference>
<accession>A0A165UL00</accession>
<keyword evidence="4" id="KW-0804">Transcription</keyword>